<proteinExistence type="predicted"/>
<keyword evidence="3" id="KW-1185">Reference proteome</keyword>
<feature type="compositionally biased region" description="Polar residues" evidence="1">
    <location>
        <begin position="156"/>
        <end position="185"/>
    </location>
</feature>
<feature type="region of interest" description="Disordered" evidence="1">
    <location>
        <begin position="603"/>
        <end position="629"/>
    </location>
</feature>
<dbReference type="Proteomes" id="UP000015241">
    <property type="component" value="Unassembled WGS sequence"/>
</dbReference>
<name>S8FC16_FOMSC</name>
<feature type="compositionally biased region" description="Polar residues" evidence="1">
    <location>
        <begin position="43"/>
        <end position="52"/>
    </location>
</feature>
<dbReference type="EMBL" id="KE504159">
    <property type="protein sequence ID" value="EPS99150.1"/>
    <property type="molecule type" value="Genomic_DNA"/>
</dbReference>
<evidence type="ECO:0000313" key="2">
    <source>
        <dbReference type="EMBL" id="EPS99150.1"/>
    </source>
</evidence>
<reference evidence="2 3" key="1">
    <citation type="journal article" date="2012" name="Science">
        <title>The Paleozoic origin of enzymatic lignin decomposition reconstructed from 31 fungal genomes.</title>
        <authorList>
            <person name="Floudas D."/>
            <person name="Binder M."/>
            <person name="Riley R."/>
            <person name="Barry K."/>
            <person name="Blanchette R.A."/>
            <person name="Henrissat B."/>
            <person name="Martinez A.T."/>
            <person name="Otillar R."/>
            <person name="Spatafora J.W."/>
            <person name="Yadav J.S."/>
            <person name="Aerts A."/>
            <person name="Benoit I."/>
            <person name="Boyd A."/>
            <person name="Carlson A."/>
            <person name="Copeland A."/>
            <person name="Coutinho P.M."/>
            <person name="de Vries R.P."/>
            <person name="Ferreira P."/>
            <person name="Findley K."/>
            <person name="Foster B."/>
            <person name="Gaskell J."/>
            <person name="Glotzer D."/>
            <person name="Gorecki P."/>
            <person name="Heitman J."/>
            <person name="Hesse C."/>
            <person name="Hori C."/>
            <person name="Igarashi K."/>
            <person name="Jurgens J.A."/>
            <person name="Kallen N."/>
            <person name="Kersten P."/>
            <person name="Kohler A."/>
            <person name="Kuees U."/>
            <person name="Kumar T.K.A."/>
            <person name="Kuo A."/>
            <person name="LaButti K."/>
            <person name="Larrondo L.F."/>
            <person name="Lindquist E."/>
            <person name="Ling A."/>
            <person name="Lombard V."/>
            <person name="Lucas S."/>
            <person name="Lundell T."/>
            <person name="Martin R."/>
            <person name="McLaughlin D.J."/>
            <person name="Morgenstern I."/>
            <person name="Morin E."/>
            <person name="Murat C."/>
            <person name="Nagy L.G."/>
            <person name="Nolan M."/>
            <person name="Ohm R.A."/>
            <person name="Patyshakuliyeva A."/>
            <person name="Rokas A."/>
            <person name="Ruiz-Duenas F.J."/>
            <person name="Sabat G."/>
            <person name="Salamov A."/>
            <person name="Samejima M."/>
            <person name="Schmutz J."/>
            <person name="Slot J.C."/>
            <person name="St John F."/>
            <person name="Stenlid J."/>
            <person name="Sun H."/>
            <person name="Sun S."/>
            <person name="Syed K."/>
            <person name="Tsang A."/>
            <person name="Wiebenga A."/>
            <person name="Young D."/>
            <person name="Pisabarro A."/>
            <person name="Eastwood D.C."/>
            <person name="Martin F."/>
            <person name="Cullen D."/>
            <person name="Grigoriev I.V."/>
            <person name="Hibbett D.S."/>
        </authorList>
    </citation>
    <scope>NUCLEOTIDE SEQUENCE</scope>
    <source>
        <strain evidence="3">FP-58527</strain>
    </source>
</reference>
<dbReference type="OrthoDB" id="2758679at2759"/>
<sequence length="966" mass="104376">MSEPALPSESGDHDEPMGIDLDALPDPWKSTPGSPLAAEPETSRQPGQTVPTPDQPIQGCDNGTSNEAAPTHATNNSPAEPTPHSPVMTRMRLQWDARRKRKEKARASRDEVNSRAVSEEEEESPASPCPQPSTPAPANKRKRVAEDLEHSGSGQGTRNIVQNAPTSAPTQGTYNWMTRQATPGPSGTARDDALIYDLRRDAPAFGDAPSLRDQYALYGAHQALTTPFQSALTHHRSTFDHSATYAREPAYLHPTATNEGNIPPAEPRTSGALSYEGRHYSPQPDRACGLTATIALRPTAEHPQLTGQEVLPLPGNMHPDEIAWDWLTPPPATQSRVSSNLPSFQRRTALPVAPSNQSTVSQGASDFSLSRTTQGRQLATPVAAGLPGSLGIHRNAPTPATETLTARVDAPMDVDVPTTPAARPRRDLTRTAGVIRHGLTAARRNTPYPRPPASNQTHRPAAATTLPLRAPTPVHPAPHPQQRQPAMPVPGDRQPLPRQATPAAASGVHAHGAALVGGRILVPDTLRRDPTAMPQHAAPIPAPIFAPLAPADHVERPLHAFAAPPVPQPGQAAAPFPFNFRAAFPPPPPAQQVEPAPFVLHDAGLAQDNPPNDAQRPAHDQQFDGPEGDNDMLPIPELPEDTVDITPTPDGGWQMIQGSKPGWQYENLSSEMASAWKTRTFPRCLIMTAGEGATDPGEANHRKLQEETVARHFGFLPRVIQARAEAKSGKRNDFPLCNLLQAPSWNDIRRVLDAQCVSLRGGATVFFFPISTPHPTLMGIFSQPEAFVAQGRHLTPTIRQRLSMQTNRDGLVAAYKHEIRSTNALPAFTAQELADATIDHVWAVEFVRLWKGEEIPLVALYCEIPSLNTTTWRNVRNAIRAAKLGTAISGHPLLYTEPLKCGVCHTIDHDTNGCYLPTLDEWFGPKRGSRADDADEDEGRNDNRGKRGFRGAGRGGAGRGRRGGKH</sequence>
<feature type="region of interest" description="Disordered" evidence="1">
    <location>
        <begin position="927"/>
        <end position="966"/>
    </location>
</feature>
<feature type="region of interest" description="Disordered" evidence="1">
    <location>
        <begin position="468"/>
        <end position="501"/>
    </location>
</feature>
<feature type="region of interest" description="Disordered" evidence="1">
    <location>
        <begin position="1"/>
        <end position="190"/>
    </location>
</feature>
<organism evidence="2 3">
    <name type="scientific">Fomitopsis schrenkii</name>
    <name type="common">Brown rot fungus</name>
    <dbReference type="NCBI Taxonomy" id="2126942"/>
    <lineage>
        <taxon>Eukaryota</taxon>
        <taxon>Fungi</taxon>
        <taxon>Dikarya</taxon>
        <taxon>Basidiomycota</taxon>
        <taxon>Agaricomycotina</taxon>
        <taxon>Agaricomycetes</taxon>
        <taxon>Polyporales</taxon>
        <taxon>Fomitopsis</taxon>
    </lineage>
</organism>
<evidence type="ECO:0000256" key="1">
    <source>
        <dbReference type="SAM" id="MobiDB-lite"/>
    </source>
</evidence>
<dbReference type="STRING" id="743788.S8FC16"/>
<dbReference type="AlphaFoldDB" id="S8FC16"/>
<gene>
    <name evidence="2" type="ORF">FOMPIDRAFT_1017261</name>
</gene>
<protein>
    <submittedName>
        <fullName evidence="2">Uncharacterized protein</fullName>
    </submittedName>
</protein>
<dbReference type="InParanoid" id="S8FC16"/>
<evidence type="ECO:0000313" key="3">
    <source>
        <dbReference type="Proteomes" id="UP000015241"/>
    </source>
</evidence>
<feature type="region of interest" description="Disordered" evidence="1">
    <location>
        <begin position="254"/>
        <end position="273"/>
    </location>
</feature>
<feature type="compositionally biased region" description="Polar residues" evidence="1">
    <location>
        <begin position="61"/>
        <end position="79"/>
    </location>
</feature>
<accession>S8FC16</accession>
<dbReference type="HOGENOM" id="CLU_321840_0_0_1"/>